<evidence type="ECO:0000256" key="3">
    <source>
        <dbReference type="ARBA" id="ARBA00022795"/>
    </source>
</evidence>
<keyword evidence="4" id="KW-0282">Flagellum</keyword>
<evidence type="ECO:0000256" key="1">
    <source>
        <dbReference type="ARBA" id="ARBA00002397"/>
    </source>
</evidence>
<keyword evidence="4" id="KW-0969">Cilium</keyword>
<dbReference type="GO" id="GO:0044780">
    <property type="term" value="P:bacterial-type flagellum assembly"/>
    <property type="evidence" value="ECO:0007669"/>
    <property type="project" value="InterPro"/>
</dbReference>
<reference evidence="4 5" key="1">
    <citation type="submission" date="2019-03" db="EMBL/GenBank/DDBJ databases">
        <title>Above-ground endophytic microbial communities from plants in different locations in the United States.</title>
        <authorList>
            <person name="Frank C."/>
        </authorList>
    </citation>
    <scope>NUCLEOTIDE SEQUENCE [LARGE SCALE GENOMIC DNA]</scope>
    <source>
        <strain evidence="4 5">LP_13_YM</strain>
    </source>
</reference>
<comment type="similarity">
    <text evidence="2">Belongs to the FlgN family.</text>
</comment>
<dbReference type="SUPFAM" id="SSF140566">
    <property type="entry name" value="FlgN-like"/>
    <property type="match status" value="1"/>
</dbReference>
<dbReference type="RefSeq" id="WP_132144495.1">
    <property type="nucleotide sequence ID" value="NZ_SMCS01000004.1"/>
</dbReference>
<dbReference type="Proteomes" id="UP000295645">
    <property type="component" value="Unassembled WGS sequence"/>
</dbReference>
<evidence type="ECO:0000256" key="2">
    <source>
        <dbReference type="ARBA" id="ARBA00007703"/>
    </source>
</evidence>
<dbReference type="OrthoDB" id="5734604at2"/>
<dbReference type="AlphaFoldDB" id="A0A4R3YR69"/>
<evidence type="ECO:0000313" key="5">
    <source>
        <dbReference type="Proteomes" id="UP000295645"/>
    </source>
</evidence>
<keyword evidence="5" id="KW-1185">Reference proteome</keyword>
<dbReference type="InterPro" id="IPR007809">
    <property type="entry name" value="FlgN-like"/>
</dbReference>
<comment type="function">
    <text evidence="1">Required for the efficient initiation of filament assembly.</text>
</comment>
<dbReference type="EMBL" id="SMCS01000004">
    <property type="protein sequence ID" value="TCV94128.1"/>
    <property type="molecule type" value="Genomic_DNA"/>
</dbReference>
<evidence type="ECO:0000313" key="4">
    <source>
        <dbReference type="EMBL" id="TCV94128.1"/>
    </source>
</evidence>
<protein>
    <submittedName>
        <fullName evidence="4">Flagellar biosynthesis/type III secretory pathway chaperone</fullName>
    </submittedName>
</protein>
<proteinExistence type="inferred from homology"/>
<name>A0A4R3YR69_9GAMM</name>
<gene>
    <name evidence="4" type="ORF">EC912_104326</name>
</gene>
<dbReference type="InterPro" id="IPR036679">
    <property type="entry name" value="FlgN-like_sf"/>
</dbReference>
<organism evidence="4 5">
    <name type="scientific">Luteibacter rhizovicinus</name>
    <dbReference type="NCBI Taxonomy" id="242606"/>
    <lineage>
        <taxon>Bacteria</taxon>
        <taxon>Pseudomonadati</taxon>
        <taxon>Pseudomonadota</taxon>
        <taxon>Gammaproteobacteria</taxon>
        <taxon>Lysobacterales</taxon>
        <taxon>Rhodanobacteraceae</taxon>
        <taxon>Luteibacter</taxon>
    </lineage>
</organism>
<comment type="caution">
    <text evidence="4">The sequence shown here is derived from an EMBL/GenBank/DDBJ whole genome shotgun (WGS) entry which is preliminary data.</text>
</comment>
<keyword evidence="3" id="KW-1005">Bacterial flagellum biogenesis</keyword>
<dbReference type="Pfam" id="PF05130">
    <property type="entry name" value="FlgN"/>
    <property type="match status" value="1"/>
</dbReference>
<accession>A0A4R3YR69</accession>
<sequence length="147" mass="15684">MSDSLQPEFHAALGAVMGDLARETDALHENLIEERMALDAGDATALEAVGKTKGALLDRIDKLDIERRQLSDAAGIDALADERWTATIASLNECRHLNEVNGRIVAQRIVHVRDALALLTGGKTGDVTYGPTGLTRSSLRSAPLAQA</sequence>
<dbReference type="Gene3D" id="1.20.58.300">
    <property type="entry name" value="FlgN-like"/>
    <property type="match status" value="1"/>
</dbReference>
<keyword evidence="4" id="KW-0966">Cell projection</keyword>